<evidence type="ECO:0000259" key="6">
    <source>
        <dbReference type="Pfam" id="PF04313"/>
    </source>
</evidence>
<dbReference type="GO" id="GO:0009035">
    <property type="term" value="F:type I site-specific deoxyribonuclease activity"/>
    <property type="evidence" value="ECO:0007669"/>
    <property type="project" value="UniProtKB-EC"/>
</dbReference>
<keyword evidence="2 8" id="KW-0489">Methyltransferase</keyword>
<dbReference type="PANTHER" id="PTHR33841">
    <property type="entry name" value="DNA METHYLTRANSFERASE YEEA-RELATED"/>
    <property type="match status" value="1"/>
</dbReference>
<dbReference type="AlphaFoldDB" id="A0A174WES5"/>
<reference evidence="8 9" key="1">
    <citation type="submission" date="2015-09" db="EMBL/GenBank/DDBJ databases">
        <authorList>
            <consortium name="Pathogen Informatics"/>
        </authorList>
    </citation>
    <scope>NUCLEOTIDE SEQUENCE [LARGE SCALE GENOMIC DNA]</scope>
    <source>
        <strain evidence="8 9">2789STDY5834946</strain>
    </source>
</reference>
<dbReference type="RefSeq" id="WP_005805152.1">
    <property type="nucleotide sequence ID" value="NZ_CP134819.1"/>
</dbReference>
<evidence type="ECO:0000256" key="3">
    <source>
        <dbReference type="ARBA" id="ARBA00022679"/>
    </source>
</evidence>
<evidence type="ECO:0000313" key="8">
    <source>
        <dbReference type="EMBL" id="CUQ45773.1"/>
    </source>
</evidence>
<dbReference type="EC" id="2.1.1.72" evidence="1"/>
<feature type="domain" description="Type II methyltransferase M.TaqI-like" evidence="7">
    <location>
        <begin position="456"/>
        <end position="652"/>
    </location>
</feature>
<dbReference type="EMBL" id="CZBL01000016">
    <property type="protein sequence ID" value="CUQ45773.1"/>
    <property type="molecule type" value="Genomic_DNA"/>
</dbReference>
<dbReference type="GO" id="GO:0009036">
    <property type="term" value="F:type II site-specific deoxyribonuclease activity"/>
    <property type="evidence" value="ECO:0007669"/>
    <property type="project" value="UniProtKB-EC"/>
</dbReference>
<dbReference type="Proteomes" id="UP000095725">
    <property type="component" value="Unassembled WGS sequence"/>
</dbReference>
<dbReference type="InterPro" id="IPR002052">
    <property type="entry name" value="DNA_methylase_N6_adenine_CS"/>
</dbReference>
<dbReference type="InterPro" id="IPR007409">
    <property type="entry name" value="Restrct_endonuc_type1_HsdR_N"/>
</dbReference>
<dbReference type="InterPro" id="IPR050953">
    <property type="entry name" value="N4_N6_ade-DNA_methylase"/>
</dbReference>
<protein>
    <recommendedName>
        <fullName evidence="1">site-specific DNA-methyltransferase (adenine-specific)</fullName>
        <ecNumber evidence="1">2.1.1.72</ecNumber>
    </recommendedName>
</protein>
<keyword evidence="3" id="KW-0808">Transferase</keyword>
<dbReference type="PRINTS" id="PR00507">
    <property type="entry name" value="N12N6MTFRASE"/>
</dbReference>
<sequence>MAYKVTQSKEESLEQLKVLISAFEREYAIYKTTQYSEAQLRIDFLNPLLKTFGWDVDNEQGKSQFLREVIQEESIDVEEEDVVTKKNPDYTLRIQGIRKLFIEAKKVSIDLDKTNKPAFQTRRYGWNANLGISILTNFEILSIYDCRLKPVVNDSVNTARYKSFHYSQFIVDFDELYRILSFQSIASGYIDEYFSLAQKETITFDEYFLKQIENWREGLAIDIIANNTGFNNEEINFLVQRLLNRIIFLRICEDREIEKYETLKHIKSYDELKALFVRSDKKYNSGLFDFIEDNFSLNIKINPGILISIFNELYYPQSPYDFSVVDPAILSQIYERYLGSKINIVDDHTISVVQEPEVAASSGVVPTPKLIVRNIVNETFNPLFSGKSLQQIQQLKIADICCGSGTFLISAYDYFLEKIILSLVHMGGDNSQVIYKTFDGSYHLTMRAKHQILTDNIFGVDINPYAVEVAKFSLLLKLLENENASSIDDFLAKYDTKALPNLDSNIKCGNSLIDDTYFTYKPEAIEDNSLLFKIKPFNWNDEFDFLRQSNGFDAIIGNPPYVRIQNIAKFSSEEIFFFQNKISGYEVAVSDAFDKYYLFIQRAIELLNDNGMLGYIVPHKFFIVKGGKFLRRFIIQKASIQKIIHFGVSQAFPNRSTYTAILILDKKKRDDFYFKRIRVFSPEFITGAIKYDTYKSALFRENPWVFVSKSTESIFNKLRSPQTAPLSSIAEIAVGLQTSADKIYIFQPIEETETTYRFKYKNNIYEVEKAICKPCLYDLSLELFDTVASNAKIIFPYIIQGGKAEVFSEQHFQTNFPLTWGYLNEHKDILVKRSINGSKEPKWYQYGRSQSLTRFHDTPKLIWPVLSTKPGYVFDANNLQFTGGGNGPYYSLFAKSSYSLHYILGILSHPVIEAMVKSGASEFRGAYYSHGKQFIENLPIRLIDFNNKSEVTLYKEIIKAVNGLIETKQASKGIHITSERRVLQRKMNLLWNLLISKVNLLYGLSDEDIREIEADELLNSDINED</sequence>
<gene>
    <name evidence="8" type="ORF">ERS852558_03478</name>
</gene>
<dbReference type="Gene3D" id="3.40.50.150">
    <property type="entry name" value="Vaccinia Virus protein VP39"/>
    <property type="match status" value="1"/>
</dbReference>
<keyword evidence="4" id="KW-0949">S-adenosyl-L-methionine</keyword>
<dbReference type="PROSITE" id="PS00092">
    <property type="entry name" value="N6_MTASE"/>
    <property type="match status" value="1"/>
</dbReference>
<name>A0A174WES5_9BACE</name>
<dbReference type="InterPro" id="IPR029063">
    <property type="entry name" value="SAM-dependent_MTases_sf"/>
</dbReference>
<dbReference type="GO" id="GO:0005524">
    <property type="term" value="F:ATP binding"/>
    <property type="evidence" value="ECO:0007669"/>
    <property type="project" value="UniProtKB-KW"/>
</dbReference>
<evidence type="ECO:0000256" key="5">
    <source>
        <dbReference type="ARBA" id="ARBA00047942"/>
    </source>
</evidence>
<proteinExistence type="predicted"/>
<dbReference type="SUPFAM" id="SSF53335">
    <property type="entry name" value="S-adenosyl-L-methionine-dependent methyltransferases"/>
    <property type="match status" value="1"/>
</dbReference>
<evidence type="ECO:0000259" key="7">
    <source>
        <dbReference type="Pfam" id="PF07669"/>
    </source>
</evidence>
<dbReference type="GO" id="GO:0009307">
    <property type="term" value="P:DNA restriction-modification system"/>
    <property type="evidence" value="ECO:0007669"/>
    <property type="project" value="UniProtKB-KW"/>
</dbReference>
<dbReference type="Pfam" id="PF04313">
    <property type="entry name" value="HSDR_N"/>
    <property type="match status" value="1"/>
</dbReference>
<dbReference type="GO" id="GO:0003677">
    <property type="term" value="F:DNA binding"/>
    <property type="evidence" value="ECO:0007669"/>
    <property type="project" value="UniProtKB-KW"/>
</dbReference>
<dbReference type="InterPro" id="IPR011639">
    <property type="entry name" value="MethylTrfase_TaqI-like_dom"/>
</dbReference>
<keyword evidence="8" id="KW-0378">Hydrolase</keyword>
<accession>A0A174WES5</accession>
<dbReference type="Pfam" id="PF07669">
    <property type="entry name" value="Eco57I"/>
    <property type="match status" value="1"/>
</dbReference>
<comment type="catalytic activity">
    <reaction evidence="5">
        <text>a 2'-deoxyadenosine in DNA + S-adenosyl-L-methionine = an N(6)-methyl-2'-deoxyadenosine in DNA + S-adenosyl-L-homocysteine + H(+)</text>
        <dbReference type="Rhea" id="RHEA:15197"/>
        <dbReference type="Rhea" id="RHEA-COMP:12418"/>
        <dbReference type="Rhea" id="RHEA-COMP:12419"/>
        <dbReference type="ChEBI" id="CHEBI:15378"/>
        <dbReference type="ChEBI" id="CHEBI:57856"/>
        <dbReference type="ChEBI" id="CHEBI:59789"/>
        <dbReference type="ChEBI" id="CHEBI:90615"/>
        <dbReference type="ChEBI" id="CHEBI:90616"/>
        <dbReference type="EC" id="2.1.1.72"/>
    </reaction>
</comment>
<evidence type="ECO:0000313" key="9">
    <source>
        <dbReference type="Proteomes" id="UP000095725"/>
    </source>
</evidence>
<dbReference type="PANTHER" id="PTHR33841:SF1">
    <property type="entry name" value="DNA METHYLTRANSFERASE A"/>
    <property type="match status" value="1"/>
</dbReference>
<evidence type="ECO:0000256" key="2">
    <source>
        <dbReference type="ARBA" id="ARBA00022603"/>
    </source>
</evidence>
<organism evidence="8 9">
    <name type="scientific">Bacteroides caccae</name>
    <dbReference type="NCBI Taxonomy" id="47678"/>
    <lineage>
        <taxon>Bacteria</taxon>
        <taxon>Pseudomonadati</taxon>
        <taxon>Bacteroidota</taxon>
        <taxon>Bacteroidia</taxon>
        <taxon>Bacteroidales</taxon>
        <taxon>Bacteroidaceae</taxon>
        <taxon>Bacteroides</taxon>
    </lineage>
</organism>
<evidence type="ECO:0000256" key="1">
    <source>
        <dbReference type="ARBA" id="ARBA00011900"/>
    </source>
</evidence>
<feature type="domain" description="Restriction endonuclease type I HsdR N-terminal" evidence="6">
    <location>
        <begin position="34"/>
        <end position="147"/>
    </location>
</feature>
<dbReference type="GO" id="GO:0009007">
    <property type="term" value="F:site-specific DNA-methyltransferase (adenine-specific) activity"/>
    <property type="evidence" value="ECO:0007669"/>
    <property type="project" value="UniProtKB-EC"/>
</dbReference>
<dbReference type="Gene3D" id="3.90.1570.30">
    <property type="match status" value="1"/>
</dbReference>
<evidence type="ECO:0000256" key="4">
    <source>
        <dbReference type="ARBA" id="ARBA00022691"/>
    </source>
</evidence>
<dbReference type="GO" id="GO:0032259">
    <property type="term" value="P:methylation"/>
    <property type="evidence" value="ECO:0007669"/>
    <property type="project" value="UniProtKB-KW"/>
</dbReference>